<dbReference type="FunFam" id="1.10.579.10:FF:000003">
    <property type="entry name" value="Deoxyribodipyrimidine photo-lyase"/>
    <property type="match status" value="1"/>
</dbReference>
<dbReference type="Pfam" id="PF00875">
    <property type="entry name" value="DNA_photolyase"/>
    <property type="match status" value="1"/>
</dbReference>
<dbReference type="PROSITE" id="PS51645">
    <property type="entry name" value="PHR_CRY_ALPHA_BETA"/>
    <property type="match status" value="1"/>
</dbReference>
<feature type="binding site" evidence="8">
    <location>
        <begin position="254"/>
        <end position="258"/>
    </location>
    <ligand>
        <name>FAD</name>
        <dbReference type="ChEBI" id="CHEBI:57692"/>
    </ligand>
</feature>
<dbReference type="GO" id="GO:0071949">
    <property type="term" value="F:FAD binding"/>
    <property type="evidence" value="ECO:0007669"/>
    <property type="project" value="TreeGrafter"/>
</dbReference>
<dbReference type="InterPro" id="IPR036155">
    <property type="entry name" value="Crypto/Photolyase_N_sf"/>
</dbReference>
<dbReference type="Proteomes" id="UP000069935">
    <property type="component" value="Chromosome 1"/>
</dbReference>
<dbReference type="InterPro" id="IPR018394">
    <property type="entry name" value="DNA_photolyase_1_CS_C"/>
</dbReference>
<evidence type="ECO:0000256" key="7">
    <source>
        <dbReference type="ARBA" id="ARBA00033999"/>
    </source>
</evidence>
<dbReference type="RefSeq" id="WP_045582037.1">
    <property type="nucleotide sequence ID" value="NZ_CP012401.1"/>
</dbReference>
<feature type="binding site" evidence="8">
    <location>
        <begin position="392"/>
        <end position="394"/>
    </location>
    <ligand>
        <name>FAD</name>
        <dbReference type="ChEBI" id="CHEBI:57692"/>
    </ligand>
</feature>
<evidence type="ECO:0000313" key="13">
    <source>
        <dbReference type="Proteomes" id="UP000069935"/>
    </source>
</evidence>
<dbReference type="InterPro" id="IPR002081">
    <property type="entry name" value="Cryptochrome/DNA_photolyase_1"/>
</dbReference>
<protein>
    <recommendedName>
        <fullName evidence="3">Deoxyribodipyrimidine photo-lyase</fullName>
        <ecNumber evidence="2">4.1.99.3</ecNumber>
    </recommendedName>
</protein>
<dbReference type="EC" id="4.1.99.3" evidence="2"/>
<dbReference type="Gene3D" id="1.25.40.80">
    <property type="match status" value="1"/>
</dbReference>
<evidence type="ECO:0000256" key="5">
    <source>
        <dbReference type="ARBA" id="ARBA00022827"/>
    </source>
</evidence>
<dbReference type="Gene3D" id="1.10.579.10">
    <property type="entry name" value="DNA Cyclobutane Dipyrimidine Photolyase, subunit A, domain 3"/>
    <property type="match status" value="1"/>
</dbReference>
<feature type="site" description="Electron transfer via tryptophanyl radical" evidence="9">
    <location>
        <position position="326"/>
    </location>
</feature>
<name>A0AAC9EXP1_9PROT</name>
<dbReference type="SUPFAM" id="SSF52425">
    <property type="entry name" value="Cryptochrome/photolyase, N-terminal domain"/>
    <property type="match status" value="1"/>
</dbReference>
<feature type="site" description="Electron transfer via tryptophanyl radical" evidence="9">
    <location>
        <position position="402"/>
    </location>
</feature>
<comment type="cofactor">
    <cofactor evidence="1">
        <name>(6R)-5,10-methylene-5,6,7,8-tetrahydrofolate</name>
        <dbReference type="ChEBI" id="CHEBI:15636"/>
    </cofactor>
</comment>
<evidence type="ECO:0000256" key="8">
    <source>
        <dbReference type="PIRSR" id="PIRSR602081-1"/>
    </source>
</evidence>
<dbReference type="EMBL" id="CP012401">
    <property type="protein sequence ID" value="ALG71846.1"/>
    <property type="molecule type" value="Genomic_DNA"/>
</dbReference>
<comment type="catalytic activity">
    <reaction evidence="7">
        <text>cyclobutadipyrimidine (in DNA) = 2 pyrimidine residues (in DNA).</text>
        <dbReference type="EC" id="4.1.99.3"/>
    </reaction>
</comment>
<proteinExistence type="inferred from homology"/>
<feature type="site" description="Electron transfer via tryptophanyl radical" evidence="9">
    <location>
        <position position="379"/>
    </location>
</feature>
<reference evidence="12 13" key="2">
    <citation type="journal article" date="2016" name="Genome Announc.">
        <title>Complete Genome Sequence of a Strain of Azospirillum thiophilum Isolated from a Sulfide Spring.</title>
        <authorList>
            <person name="Fomenkov A."/>
            <person name="Vincze T."/>
            <person name="Grabovich M."/>
            <person name="Anton B.P."/>
            <person name="Dubinina G."/>
            <person name="Orlova M."/>
            <person name="Belousova E."/>
            <person name="Roberts R.J."/>
        </authorList>
    </citation>
    <scope>NUCLEOTIDE SEQUENCE [LARGE SCALE GENOMIC DNA]</scope>
    <source>
        <strain evidence="12 13">BV-S</strain>
    </source>
</reference>
<evidence type="ECO:0000256" key="6">
    <source>
        <dbReference type="ARBA" id="ARBA00022991"/>
    </source>
</evidence>
<feature type="binding site" evidence="8">
    <location>
        <position position="242"/>
    </location>
    <ligand>
        <name>FAD</name>
        <dbReference type="ChEBI" id="CHEBI:57692"/>
    </ligand>
</feature>
<dbReference type="KEGG" id="ati:AL072_14025"/>
<keyword evidence="5 8" id="KW-0274">FAD</keyword>
<evidence type="ECO:0000313" key="12">
    <source>
        <dbReference type="EMBL" id="ALG71846.1"/>
    </source>
</evidence>
<dbReference type="GO" id="GO:0009416">
    <property type="term" value="P:response to light stimulus"/>
    <property type="evidence" value="ECO:0007669"/>
    <property type="project" value="TreeGrafter"/>
</dbReference>
<evidence type="ECO:0000256" key="9">
    <source>
        <dbReference type="PIRSR" id="PIRSR602081-2"/>
    </source>
</evidence>
<dbReference type="GO" id="GO:0003677">
    <property type="term" value="F:DNA binding"/>
    <property type="evidence" value="ECO:0007669"/>
    <property type="project" value="TreeGrafter"/>
</dbReference>
<dbReference type="Gene3D" id="3.40.50.620">
    <property type="entry name" value="HUPs"/>
    <property type="match status" value="1"/>
</dbReference>
<dbReference type="PROSITE" id="PS00691">
    <property type="entry name" value="DNA_PHOTOLYASES_1_2"/>
    <property type="match status" value="1"/>
</dbReference>
<evidence type="ECO:0000256" key="10">
    <source>
        <dbReference type="RuleBase" id="RU004182"/>
    </source>
</evidence>
<keyword evidence="6 10" id="KW-0157">Chromophore</keyword>
<gene>
    <name evidence="12" type="ORF">AL072_14025</name>
</gene>
<dbReference type="GO" id="GO:0000719">
    <property type="term" value="P:photoreactive repair"/>
    <property type="evidence" value="ECO:0007669"/>
    <property type="project" value="UniProtKB-ARBA"/>
</dbReference>
<accession>A0AAC9EXP1</accession>
<comment type="cofactor">
    <cofactor evidence="8">
        <name>FAD</name>
        <dbReference type="ChEBI" id="CHEBI:57692"/>
    </cofactor>
    <text evidence="8">Binds 1 FAD per subunit.</text>
</comment>
<dbReference type="PANTHER" id="PTHR11455:SF9">
    <property type="entry name" value="CRYPTOCHROME CIRCADIAN CLOCK 5 ISOFORM X1"/>
    <property type="match status" value="1"/>
</dbReference>
<dbReference type="InterPro" id="IPR005101">
    <property type="entry name" value="Cryptochr/Photolyase_FAD-bd"/>
</dbReference>
<evidence type="ECO:0000256" key="2">
    <source>
        <dbReference type="ARBA" id="ARBA00013149"/>
    </source>
</evidence>
<evidence type="ECO:0000256" key="3">
    <source>
        <dbReference type="ARBA" id="ARBA00014046"/>
    </source>
</evidence>
<evidence type="ECO:0000256" key="1">
    <source>
        <dbReference type="ARBA" id="ARBA00001932"/>
    </source>
</evidence>
<dbReference type="InterPro" id="IPR006050">
    <property type="entry name" value="DNA_photolyase_N"/>
</dbReference>
<dbReference type="PROSITE" id="PS00394">
    <property type="entry name" value="DNA_PHOTOLYASES_1_1"/>
    <property type="match status" value="1"/>
</dbReference>
<dbReference type="AlphaFoldDB" id="A0AAC9EXP1"/>
<evidence type="ECO:0000259" key="11">
    <source>
        <dbReference type="PROSITE" id="PS51645"/>
    </source>
</evidence>
<keyword evidence="13" id="KW-1185">Reference proteome</keyword>
<dbReference type="SUPFAM" id="SSF48173">
    <property type="entry name" value="Cryptochrome/photolyase FAD-binding domain"/>
    <property type="match status" value="1"/>
</dbReference>
<dbReference type="PRINTS" id="PR00147">
    <property type="entry name" value="DNAPHOTLYASE"/>
</dbReference>
<comment type="similarity">
    <text evidence="10">Belongs to the DNA photolyase family.</text>
</comment>
<feature type="binding site" evidence="8">
    <location>
        <position position="292"/>
    </location>
    <ligand>
        <name>FAD</name>
        <dbReference type="ChEBI" id="CHEBI:57692"/>
    </ligand>
</feature>
<dbReference type="Pfam" id="PF03441">
    <property type="entry name" value="FAD_binding_7"/>
    <property type="match status" value="1"/>
</dbReference>
<dbReference type="PANTHER" id="PTHR11455">
    <property type="entry name" value="CRYPTOCHROME"/>
    <property type="match status" value="1"/>
</dbReference>
<organism evidence="12 13">
    <name type="scientific">Azospirillum thiophilum</name>
    <dbReference type="NCBI Taxonomy" id="528244"/>
    <lineage>
        <taxon>Bacteria</taxon>
        <taxon>Pseudomonadati</taxon>
        <taxon>Pseudomonadota</taxon>
        <taxon>Alphaproteobacteria</taxon>
        <taxon>Rhodospirillales</taxon>
        <taxon>Azospirillaceae</taxon>
        <taxon>Azospirillum</taxon>
    </lineage>
</organism>
<evidence type="ECO:0000256" key="4">
    <source>
        <dbReference type="ARBA" id="ARBA00022630"/>
    </source>
</evidence>
<dbReference type="GO" id="GO:0003904">
    <property type="term" value="F:deoxyribodipyrimidine photo-lyase activity"/>
    <property type="evidence" value="ECO:0007669"/>
    <property type="project" value="UniProtKB-EC"/>
</dbReference>
<dbReference type="InterPro" id="IPR014729">
    <property type="entry name" value="Rossmann-like_a/b/a_fold"/>
</dbReference>
<feature type="domain" description="Photolyase/cryptochrome alpha/beta" evidence="11">
    <location>
        <begin position="5"/>
        <end position="148"/>
    </location>
</feature>
<dbReference type="InterPro" id="IPR036134">
    <property type="entry name" value="Crypto/Photolyase_FAD-like_sf"/>
</dbReference>
<sequence length="504" mass="55352">MPDPAPIIVWFRTDLRLADNPALTAAAQASADTGAAVIPLYILEEETGGTAGTSPAGTSTWPLGGAQRWWLHGSLERLGTCCARHGSPLLLRRGEPGAVLDALIAETGAGCVLWNRRYTPAGTARDAAIKQGLKARGIDARSFNAALLAEPWTVRNKSGGSFKVFTPFWRHVSSTLNPPLPTRAPATLKAPQTAPAGDRLADWGLLPTRPDWAAGLRRRWVPGETAALSHLAEFLDGPVGAYATERDRPDRAGTSALSPYLAFGEIGPRQIWHAARHAADARPELAAGIEAFLREVGWREFQYHLLHHAPDLPDRPLDSRFTGFAWRDDPAGLRAWQRGRTGYPIVDAGMRQLWETGWMHNRVRMIVASFLIKDLLLPWQEGERWFWDTLVDADLAQNAGNWQWVAGCGADAAPFFRVFNPVLQGEKFDPAGDYVRRYVPELGRLPARWIHQPWAAPAEVLRQAGVRLGDSYPRPILDHGAARERALALYKELKEGVGAGPDAH</sequence>
<keyword evidence="4 8" id="KW-0285">Flavoprotein</keyword>
<reference evidence="13" key="1">
    <citation type="submission" date="2015-08" db="EMBL/GenBank/DDBJ databases">
        <title>Complete Genome Sequence of Azospirillum thiophilum BV-S.</title>
        <authorList>
            <person name="Fomenkov A."/>
            <person name="Vincze T."/>
            <person name="Grabovich M."/>
            <person name="Dubinina G."/>
            <person name="Orlova M."/>
            <person name="Belousova E."/>
            <person name="Roberts R.J."/>
        </authorList>
    </citation>
    <scope>NUCLEOTIDE SEQUENCE [LARGE SCALE GENOMIC DNA]</scope>
    <source>
        <strain evidence="13">BV-S</strain>
    </source>
</reference>